<organism evidence="1 2">
    <name type="scientific">Rubellimicrobium mesophilum DSM 19309</name>
    <dbReference type="NCBI Taxonomy" id="442562"/>
    <lineage>
        <taxon>Bacteria</taxon>
        <taxon>Pseudomonadati</taxon>
        <taxon>Pseudomonadota</taxon>
        <taxon>Alphaproteobacteria</taxon>
        <taxon>Rhodobacterales</taxon>
        <taxon>Roseobacteraceae</taxon>
        <taxon>Rubellimicrobium</taxon>
    </lineage>
</organism>
<gene>
    <name evidence="1" type="ORF">Rumeso_01965</name>
</gene>
<evidence type="ECO:0000313" key="2">
    <source>
        <dbReference type="Proteomes" id="UP000019666"/>
    </source>
</evidence>
<accession>A0A017HS45</accession>
<name>A0A017HS45_9RHOB</name>
<dbReference type="AlphaFoldDB" id="A0A017HS45"/>
<protein>
    <submittedName>
        <fullName evidence="1">Putative transducer like protein</fullName>
    </submittedName>
</protein>
<comment type="caution">
    <text evidence="1">The sequence shown here is derived from an EMBL/GenBank/DDBJ whole genome shotgun (WGS) entry which is preliminary data.</text>
</comment>
<dbReference type="HOGENOM" id="CLU_833890_0_0_5"/>
<keyword evidence="2" id="KW-1185">Reference proteome</keyword>
<dbReference type="STRING" id="442562.Rumeso_01965"/>
<sequence>MARSARLVSKRFEALEGRVGQVILHLQVGDAFRQRLEHVESILAMAEDVGSPDAARALRILAAAQIRAALGDLDRSSRGAVKHLAALARTAADIPRAGAIGSPRSDGREGLGGLVSASGRIEAVIGRLAETTHRLTDSSRSLAETLADAGQDAGSAAEFERRMTVLGLNAILLASRLGPEGRAMEEVAQQQRQIARSIIDVMSRLRRDLEGVVAAAGDLHAGADEDLAAALQGAGSATSEVMSLSDRVRQHLGELERVRGAGELVELVEDARKEIECFAEMAASLAGVAEDLDDSLDEMDLKDGGTTSFLARARRLYSMQAERLVHDRLFPGA</sequence>
<dbReference type="Proteomes" id="UP000019666">
    <property type="component" value="Unassembled WGS sequence"/>
</dbReference>
<dbReference type="OrthoDB" id="9816265at2"/>
<reference evidence="1 2" key="1">
    <citation type="submission" date="2013-02" db="EMBL/GenBank/DDBJ databases">
        <authorList>
            <person name="Fiebig A."/>
            <person name="Goeker M."/>
            <person name="Klenk H.-P.P."/>
        </authorList>
    </citation>
    <scope>NUCLEOTIDE SEQUENCE [LARGE SCALE GENOMIC DNA]</scope>
    <source>
        <strain evidence="1 2">DSM 19309</strain>
    </source>
</reference>
<proteinExistence type="predicted"/>
<dbReference type="EMBL" id="AOSK01000043">
    <property type="protein sequence ID" value="EYD76544.1"/>
    <property type="molecule type" value="Genomic_DNA"/>
</dbReference>
<dbReference type="RefSeq" id="WP_037278665.1">
    <property type="nucleotide sequence ID" value="NZ_KK088556.1"/>
</dbReference>
<evidence type="ECO:0000313" key="1">
    <source>
        <dbReference type="EMBL" id="EYD76544.1"/>
    </source>
</evidence>
<dbReference type="Gene3D" id="1.10.287.950">
    <property type="entry name" value="Methyl-accepting chemotaxis protein"/>
    <property type="match status" value="1"/>
</dbReference>
<dbReference type="SUPFAM" id="SSF58104">
    <property type="entry name" value="Methyl-accepting chemotaxis protein (MCP) signaling domain"/>
    <property type="match status" value="1"/>
</dbReference>